<dbReference type="GO" id="GO:0004252">
    <property type="term" value="F:serine-type endopeptidase activity"/>
    <property type="evidence" value="ECO:0007669"/>
    <property type="project" value="InterPro"/>
</dbReference>
<dbReference type="InterPro" id="IPR001314">
    <property type="entry name" value="Peptidase_S1A"/>
</dbReference>
<dbReference type="InterPro" id="IPR018114">
    <property type="entry name" value="TRYPSIN_HIS"/>
</dbReference>
<dbReference type="InterPro" id="IPR043504">
    <property type="entry name" value="Peptidase_S1_PA_chymotrypsin"/>
</dbReference>
<dbReference type="CDD" id="cd00190">
    <property type="entry name" value="Tryp_SPc"/>
    <property type="match status" value="1"/>
</dbReference>
<name>A0AAN5CG40_9BILA</name>
<dbReference type="SMART" id="SM00020">
    <property type="entry name" value="Tryp_SPc"/>
    <property type="match status" value="1"/>
</dbReference>
<dbReference type="InterPro" id="IPR009003">
    <property type="entry name" value="Peptidase_S1_PA"/>
</dbReference>
<dbReference type="GO" id="GO:0006508">
    <property type="term" value="P:proteolysis"/>
    <property type="evidence" value="ECO:0007669"/>
    <property type="project" value="UniProtKB-KW"/>
</dbReference>
<keyword evidence="3" id="KW-0732">Signal</keyword>
<dbReference type="InterPro" id="IPR033116">
    <property type="entry name" value="TRYPSIN_SER"/>
</dbReference>
<dbReference type="PANTHER" id="PTHR24253:SF176">
    <property type="entry name" value="CORIN, ISOFORM B"/>
    <property type="match status" value="1"/>
</dbReference>
<dbReference type="Proteomes" id="UP001328107">
    <property type="component" value="Unassembled WGS sequence"/>
</dbReference>
<gene>
    <name evidence="5" type="ORF">PMAYCL1PPCAC_11076</name>
</gene>
<proteinExistence type="predicted"/>
<sequence>MLLLLPSLFFLFLSVSGEINDCGISNPPRNRIIGGNDAPVGKWPWQVQLLLVRESSSVSLCGGSIIAPRCILTAAHCLNSIDEVHKIMYGSVGADRSDKTARAANFTIHEKWESNKYKKSPNDIALIELEEPIQFDGTASPVCLPSLDTTIPVDAQVVATGFGLANDYNNTSALGISSRLKETVILLVPHEVCNFRWHQQMETEDLRDTQICAGSYGHGSMKGDSGGPLVIFSKSKQWFQIGVVSSGPGYSLEHDVAPEIYTNVAKYCDWIEQNTRGEAKCTSGELIDATASGDIA</sequence>
<dbReference type="PROSITE" id="PS50240">
    <property type="entry name" value="TRYPSIN_DOM"/>
    <property type="match status" value="1"/>
</dbReference>
<keyword evidence="2" id="KW-0378">Hydrolase</keyword>
<keyword evidence="6" id="KW-1185">Reference proteome</keyword>
<feature type="domain" description="Peptidase S1" evidence="4">
    <location>
        <begin position="32"/>
        <end position="276"/>
    </location>
</feature>
<comment type="caution">
    <text evidence="5">The sequence shown here is derived from an EMBL/GenBank/DDBJ whole genome shotgun (WGS) entry which is preliminary data.</text>
</comment>
<protein>
    <recommendedName>
        <fullName evidence="4">Peptidase S1 domain-containing protein</fullName>
    </recommendedName>
</protein>
<feature type="signal peptide" evidence="3">
    <location>
        <begin position="1"/>
        <end position="17"/>
    </location>
</feature>
<dbReference type="PROSITE" id="PS00134">
    <property type="entry name" value="TRYPSIN_HIS"/>
    <property type="match status" value="1"/>
</dbReference>
<evidence type="ECO:0000256" key="2">
    <source>
        <dbReference type="RuleBase" id="RU363034"/>
    </source>
</evidence>
<keyword evidence="2" id="KW-0720">Serine protease</keyword>
<dbReference type="FunFam" id="2.40.10.10:FF:000068">
    <property type="entry name" value="transmembrane protease serine 2"/>
    <property type="match status" value="1"/>
</dbReference>
<dbReference type="Gene3D" id="2.40.10.10">
    <property type="entry name" value="Trypsin-like serine proteases"/>
    <property type="match status" value="1"/>
</dbReference>
<reference evidence="6" key="1">
    <citation type="submission" date="2022-10" db="EMBL/GenBank/DDBJ databases">
        <title>Genome assembly of Pristionchus species.</title>
        <authorList>
            <person name="Yoshida K."/>
            <person name="Sommer R.J."/>
        </authorList>
    </citation>
    <scope>NUCLEOTIDE SEQUENCE [LARGE SCALE GENOMIC DNA]</scope>
    <source>
        <strain evidence="6">RS5460</strain>
    </source>
</reference>
<feature type="chain" id="PRO_5043003964" description="Peptidase S1 domain-containing protein" evidence="3">
    <location>
        <begin position="18"/>
        <end position="296"/>
    </location>
</feature>
<evidence type="ECO:0000313" key="5">
    <source>
        <dbReference type="EMBL" id="GMR40881.1"/>
    </source>
</evidence>
<keyword evidence="2" id="KW-0645">Protease</keyword>
<dbReference type="EMBL" id="BTRK01000003">
    <property type="protein sequence ID" value="GMR40881.1"/>
    <property type="molecule type" value="Genomic_DNA"/>
</dbReference>
<dbReference type="PROSITE" id="PS00135">
    <property type="entry name" value="TRYPSIN_SER"/>
    <property type="match status" value="1"/>
</dbReference>
<dbReference type="SUPFAM" id="SSF50494">
    <property type="entry name" value="Trypsin-like serine proteases"/>
    <property type="match status" value="1"/>
</dbReference>
<dbReference type="PANTHER" id="PTHR24253">
    <property type="entry name" value="TRANSMEMBRANE PROTEASE SERINE"/>
    <property type="match status" value="1"/>
</dbReference>
<dbReference type="Pfam" id="PF00089">
    <property type="entry name" value="Trypsin"/>
    <property type="match status" value="1"/>
</dbReference>
<dbReference type="PRINTS" id="PR00722">
    <property type="entry name" value="CHYMOTRYPSIN"/>
</dbReference>
<evidence type="ECO:0000259" key="4">
    <source>
        <dbReference type="PROSITE" id="PS50240"/>
    </source>
</evidence>
<keyword evidence="1" id="KW-1015">Disulfide bond</keyword>
<organism evidence="5 6">
    <name type="scientific">Pristionchus mayeri</name>
    <dbReference type="NCBI Taxonomy" id="1317129"/>
    <lineage>
        <taxon>Eukaryota</taxon>
        <taxon>Metazoa</taxon>
        <taxon>Ecdysozoa</taxon>
        <taxon>Nematoda</taxon>
        <taxon>Chromadorea</taxon>
        <taxon>Rhabditida</taxon>
        <taxon>Rhabditina</taxon>
        <taxon>Diplogasteromorpha</taxon>
        <taxon>Diplogasteroidea</taxon>
        <taxon>Neodiplogasteridae</taxon>
        <taxon>Pristionchus</taxon>
    </lineage>
</organism>
<accession>A0AAN5CG40</accession>
<dbReference type="InterPro" id="IPR001254">
    <property type="entry name" value="Trypsin_dom"/>
</dbReference>
<evidence type="ECO:0000313" key="6">
    <source>
        <dbReference type="Proteomes" id="UP001328107"/>
    </source>
</evidence>
<evidence type="ECO:0000256" key="3">
    <source>
        <dbReference type="SAM" id="SignalP"/>
    </source>
</evidence>
<evidence type="ECO:0000256" key="1">
    <source>
        <dbReference type="ARBA" id="ARBA00023157"/>
    </source>
</evidence>
<dbReference type="AlphaFoldDB" id="A0AAN5CG40"/>